<dbReference type="Pfam" id="PF10251">
    <property type="entry name" value="PEN-2"/>
    <property type="match status" value="1"/>
</dbReference>
<dbReference type="EMBL" id="JARBJD010000001">
    <property type="protein sequence ID" value="KAK2964870.1"/>
    <property type="molecule type" value="Genomic_DNA"/>
</dbReference>
<accession>A0ABQ9YM82</accession>
<keyword evidence="1" id="KW-1133">Transmembrane helix</keyword>
<keyword evidence="1" id="KW-0812">Transmembrane</keyword>
<dbReference type="Proteomes" id="UP001281761">
    <property type="component" value="Unassembled WGS sequence"/>
</dbReference>
<keyword evidence="3" id="KW-1185">Reference proteome</keyword>
<keyword evidence="1" id="KW-0472">Membrane</keyword>
<name>A0ABQ9YM82_9EUKA</name>
<proteinExistence type="predicted"/>
<reference evidence="2 3" key="1">
    <citation type="journal article" date="2022" name="bioRxiv">
        <title>Genomics of Preaxostyla Flagellates Illuminates Evolutionary Transitions and the Path Towards Mitochondrial Loss.</title>
        <authorList>
            <person name="Novak L.V.F."/>
            <person name="Treitli S.C."/>
            <person name="Pyrih J."/>
            <person name="Halakuc P."/>
            <person name="Pipaliya S.V."/>
            <person name="Vacek V."/>
            <person name="Brzon O."/>
            <person name="Soukal P."/>
            <person name="Eme L."/>
            <person name="Dacks J.B."/>
            <person name="Karnkowska A."/>
            <person name="Elias M."/>
            <person name="Hampl V."/>
        </authorList>
    </citation>
    <scope>NUCLEOTIDE SEQUENCE [LARGE SCALE GENOMIC DNA]</scope>
    <source>
        <strain evidence="2">NAU3</strain>
        <tissue evidence="2">Gut</tissue>
    </source>
</reference>
<dbReference type="InterPro" id="IPR019379">
    <property type="entry name" value="Gamma_Secretase_Asp_P_PEN2"/>
</dbReference>
<protein>
    <recommendedName>
        <fullName evidence="4">Gamma-secretase subunit PEN-2</fullName>
    </recommendedName>
</protein>
<feature type="transmembrane region" description="Helical" evidence="1">
    <location>
        <begin position="53"/>
        <end position="79"/>
    </location>
</feature>
<evidence type="ECO:0008006" key="4">
    <source>
        <dbReference type="Google" id="ProtNLM"/>
    </source>
</evidence>
<evidence type="ECO:0000313" key="3">
    <source>
        <dbReference type="Proteomes" id="UP001281761"/>
    </source>
</evidence>
<sequence length="102" mass="12736">MFQEKILKTEKRRQQVIFALWLTGFFFLPLIWWQNFFLFHSYWNKSEYPKARFYVRFSFWAALLLSIIIITWMIVYFVIYPRGSDGFRAFTILNYAWIFDYI</sequence>
<evidence type="ECO:0000313" key="2">
    <source>
        <dbReference type="EMBL" id="KAK2964870.1"/>
    </source>
</evidence>
<feature type="transmembrane region" description="Helical" evidence="1">
    <location>
        <begin position="16"/>
        <end position="33"/>
    </location>
</feature>
<organism evidence="2 3">
    <name type="scientific">Blattamonas nauphoetae</name>
    <dbReference type="NCBI Taxonomy" id="2049346"/>
    <lineage>
        <taxon>Eukaryota</taxon>
        <taxon>Metamonada</taxon>
        <taxon>Preaxostyla</taxon>
        <taxon>Oxymonadida</taxon>
        <taxon>Blattamonas</taxon>
    </lineage>
</organism>
<evidence type="ECO:0000256" key="1">
    <source>
        <dbReference type="SAM" id="Phobius"/>
    </source>
</evidence>
<comment type="caution">
    <text evidence="2">The sequence shown here is derived from an EMBL/GenBank/DDBJ whole genome shotgun (WGS) entry which is preliminary data.</text>
</comment>
<gene>
    <name evidence="2" type="ORF">BLNAU_170</name>
</gene>